<gene>
    <name evidence="2" type="ORF">ACFSKU_08945</name>
</gene>
<organism evidence="2 3">
    <name type="scientific">Pontibacter silvestris</name>
    <dbReference type="NCBI Taxonomy" id="2305183"/>
    <lineage>
        <taxon>Bacteria</taxon>
        <taxon>Pseudomonadati</taxon>
        <taxon>Bacteroidota</taxon>
        <taxon>Cytophagia</taxon>
        <taxon>Cytophagales</taxon>
        <taxon>Hymenobacteraceae</taxon>
        <taxon>Pontibacter</taxon>
    </lineage>
</organism>
<name>A0ABW4WW98_9BACT</name>
<dbReference type="Proteomes" id="UP001597369">
    <property type="component" value="Unassembled WGS sequence"/>
</dbReference>
<protein>
    <submittedName>
        <fullName evidence="2">AAA family ATPase</fullName>
    </submittedName>
</protein>
<dbReference type="InterPro" id="IPR002586">
    <property type="entry name" value="CobQ/CobB/MinD/ParA_Nub-bd_dom"/>
</dbReference>
<proteinExistence type="predicted"/>
<evidence type="ECO:0000259" key="1">
    <source>
        <dbReference type="Pfam" id="PF01656"/>
    </source>
</evidence>
<dbReference type="Pfam" id="PF01656">
    <property type="entry name" value="CbiA"/>
    <property type="match status" value="1"/>
</dbReference>
<dbReference type="InterPro" id="IPR027417">
    <property type="entry name" value="P-loop_NTPase"/>
</dbReference>
<feature type="domain" description="CobQ/CobB/MinD/ParA nucleotide binding" evidence="1">
    <location>
        <begin position="6"/>
        <end position="203"/>
    </location>
</feature>
<comment type="caution">
    <text evidence="2">The sequence shown here is derived from an EMBL/GenBank/DDBJ whole genome shotgun (WGS) entry which is preliminary data.</text>
</comment>
<dbReference type="SUPFAM" id="SSF52540">
    <property type="entry name" value="P-loop containing nucleoside triphosphate hydrolases"/>
    <property type="match status" value="1"/>
</dbReference>
<dbReference type="RefSeq" id="WP_229963018.1">
    <property type="nucleotide sequence ID" value="NZ_JAJJWI010000043.1"/>
</dbReference>
<sequence length="240" mass="27174">MKKITFIAQSKGGVGKSALTYMIANKIYRNKDRFLKTVFVDMDNETNTSATQVQFGQVNELELINPKTRLMDRSRLDKFFKEFALQEEFEHAVCDMGATTSEQFLNFLSDEGTLQVMQLITGQLDIKLEILCIVAGDNSFNSSASFCGKLFKGIQGHAELRIIKNNLFDYSDAQQKELEKMARAYNASVIEFGLLGNMVIGESIDEIKRLMQDGKAAIEDGSLFTKVRYKKAVEDFQYEC</sequence>
<evidence type="ECO:0000313" key="3">
    <source>
        <dbReference type="Proteomes" id="UP001597369"/>
    </source>
</evidence>
<keyword evidence="3" id="KW-1185">Reference proteome</keyword>
<dbReference type="Gene3D" id="3.40.50.300">
    <property type="entry name" value="P-loop containing nucleotide triphosphate hydrolases"/>
    <property type="match status" value="1"/>
</dbReference>
<dbReference type="EMBL" id="JBHUHV010000026">
    <property type="protein sequence ID" value="MFD2067009.1"/>
    <property type="molecule type" value="Genomic_DNA"/>
</dbReference>
<reference evidence="3" key="1">
    <citation type="journal article" date="2019" name="Int. J. Syst. Evol. Microbiol.">
        <title>The Global Catalogue of Microorganisms (GCM) 10K type strain sequencing project: providing services to taxonomists for standard genome sequencing and annotation.</title>
        <authorList>
            <consortium name="The Broad Institute Genomics Platform"/>
            <consortium name="The Broad Institute Genome Sequencing Center for Infectious Disease"/>
            <person name="Wu L."/>
            <person name="Ma J."/>
        </authorList>
    </citation>
    <scope>NUCLEOTIDE SEQUENCE [LARGE SCALE GENOMIC DNA]</scope>
    <source>
        <strain evidence="3">JCM 16545</strain>
    </source>
</reference>
<evidence type="ECO:0000313" key="2">
    <source>
        <dbReference type="EMBL" id="MFD2067009.1"/>
    </source>
</evidence>
<accession>A0ABW4WW98</accession>